<accession>A0A0A9E011</accession>
<protein>
    <submittedName>
        <fullName evidence="1">Uncharacterized protein</fullName>
    </submittedName>
</protein>
<reference evidence="1" key="1">
    <citation type="submission" date="2014-09" db="EMBL/GenBank/DDBJ databases">
        <authorList>
            <person name="Magalhaes I.L.F."/>
            <person name="Oliveira U."/>
            <person name="Santos F.R."/>
            <person name="Vidigal T.H.D.A."/>
            <person name="Brescovit A.D."/>
            <person name="Santos A.J."/>
        </authorList>
    </citation>
    <scope>NUCLEOTIDE SEQUENCE</scope>
    <source>
        <tissue evidence="1">Shoot tissue taken approximately 20 cm above the soil surface</tissue>
    </source>
</reference>
<dbReference type="EMBL" id="GBRH01205577">
    <property type="protein sequence ID" value="JAD92318.1"/>
    <property type="molecule type" value="Transcribed_RNA"/>
</dbReference>
<organism evidence="1">
    <name type="scientific">Arundo donax</name>
    <name type="common">Giant reed</name>
    <name type="synonym">Donax arundinaceus</name>
    <dbReference type="NCBI Taxonomy" id="35708"/>
    <lineage>
        <taxon>Eukaryota</taxon>
        <taxon>Viridiplantae</taxon>
        <taxon>Streptophyta</taxon>
        <taxon>Embryophyta</taxon>
        <taxon>Tracheophyta</taxon>
        <taxon>Spermatophyta</taxon>
        <taxon>Magnoliopsida</taxon>
        <taxon>Liliopsida</taxon>
        <taxon>Poales</taxon>
        <taxon>Poaceae</taxon>
        <taxon>PACMAD clade</taxon>
        <taxon>Arundinoideae</taxon>
        <taxon>Arundineae</taxon>
        <taxon>Arundo</taxon>
    </lineage>
</organism>
<name>A0A0A9E011_ARUDO</name>
<reference evidence="1" key="2">
    <citation type="journal article" date="2015" name="Data Brief">
        <title>Shoot transcriptome of the giant reed, Arundo donax.</title>
        <authorList>
            <person name="Barrero R.A."/>
            <person name="Guerrero F.D."/>
            <person name="Moolhuijzen P."/>
            <person name="Goolsby J.A."/>
            <person name="Tidwell J."/>
            <person name="Bellgard S.E."/>
            <person name="Bellgard M.I."/>
        </authorList>
    </citation>
    <scope>NUCLEOTIDE SEQUENCE</scope>
    <source>
        <tissue evidence="1">Shoot tissue taken approximately 20 cm above the soil surface</tissue>
    </source>
</reference>
<dbReference type="AlphaFoldDB" id="A0A0A9E011"/>
<evidence type="ECO:0000313" key="1">
    <source>
        <dbReference type="EMBL" id="JAD92318.1"/>
    </source>
</evidence>
<proteinExistence type="predicted"/>
<sequence length="28" mass="3375">MQLFRLCFVDIIKSKCTCIEENNTKIQR</sequence>